<sequence>MPNTAVLTIACANKQVSQFDVDRLMPTPWGLQHARPIGAVSGSSEVPHAIVFNPSHPSAPILCAPSWLCRVDTGAHDGAQTPPAAAAESHSTAATASGGAAMKAVKARKRHRQEGADPSTGAGAGEPESHVIRSYGGMLLFDFIAPDTALVIEQPWLRVMDLFPPALYKHRFGT</sequence>
<dbReference type="AlphaFoldDB" id="A0A0M0JD54"/>
<proteinExistence type="predicted"/>
<organism evidence="2 3">
    <name type="scientific">Chrysochromulina tobinii</name>
    <dbReference type="NCBI Taxonomy" id="1460289"/>
    <lineage>
        <taxon>Eukaryota</taxon>
        <taxon>Haptista</taxon>
        <taxon>Haptophyta</taxon>
        <taxon>Prymnesiophyceae</taxon>
        <taxon>Prymnesiales</taxon>
        <taxon>Chrysochromulinaceae</taxon>
        <taxon>Chrysochromulina</taxon>
    </lineage>
</organism>
<evidence type="ECO:0000313" key="3">
    <source>
        <dbReference type="Proteomes" id="UP000037460"/>
    </source>
</evidence>
<feature type="region of interest" description="Disordered" evidence="1">
    <location>
        <begin position="78"/>
        <end position="128"/>
    </location>
</feature>
<reference evidence="3" key="1">
    <citation type="journal article" date="2015" name="PLoS Genet.">
        <title>Genome Sequence and Transcriptome Analyses of Chrysochromulina tobin: Metabolic Tools for Enhanced Algal Fitness in the Prominent Order Prymnesiales (Haptophyceae).</title>
        <authorList>
            <person name="Hovde B.T."/>
            <person name="Deodato C.R."/>
            <person name="Hunsperger H.M."/>
            <person name="Ryken S.A."/>
            <person name="Yost W."/>
            <person name="Jha R.K."/>
            <person name="Patterson J."/>
            <person name="Monnat R.J. Jr."/>
            <person name="Barlow S.B."/>
            <person name="Starkenburg S.R."/>
            <person name="Cattolico R.A."/>
        </authorList>
    </citation>
    <scope>NUCLEOTIDE SEQUENCE</scope>
    <source>
        <strain evidence="3">CCMP291</strain>
    </source>
</reference>
<evidence type="ECO:0000256" key="1">
    <source>
        <dbReference type="SAM" id="MobiDB-lite"/>
    </source>
</evidence>
<dbReference type="EMBL" id="JWZX01003087">
    <property type="protein sequence ID" value="KOO24499.1"/>
    <property type="molecule type" value="Genomic_DNA"/>
</dbReference>
<feature type="compositionally biased region" description="Low complexity" evidence="1">
    <location>
        <begin position="84"/>
        <end position="101"/>
    </location>
</feature>
<comment type="caution">
    <text evidence="2">The sequence shown here is derived from an EMBL/GenBank/DDBJ whole genome shotgun (WGS) entry which is preliminary data.</text>
</comment>
<dbReference type="OrthoDB" id="8883818at2759"/>
<protein>
    <submittedName>
        <fullName evidence="2">Wd40 repeat-like protein</fullName>
    </submittedName>
</protein>
<gene>
    <name evidence="2" type="ORF">Ctob_011481</name>
</gene>
<evidence type="ECO:0000313" key="2">
    <source>
        <dbReference type="EMBL" id="KOO24499.1"/>
    </source>
</evidence>
<name>A0A0M0JD54_9EUKA</name>
<keyword evidence="3" id="KW-1185">Reference proteome</keyword>
<accession>A0A0M0JD54</accession>
<dbReference type="Proteomes" id="UP000037460">
    <property type="component" value="Unassembled WGS sequence"/>
</dbReference>